<feature type="transmembrane region" description="Helical" evidence="12">
    <location>
        <begin position="53"/>
        <end position="73"/>
    </location>
</feature>
<evidence type="ECO:0000256" key="6">
    <source>
        <dbReference type="ARBA" id="ARBA00022692"/>
    </source>
</evidence>
<keyword evidence="8" id="KW-0249">Electron transport</keyword>
<dbReference type="SUPFAM" id="SSF81342">
    <property type="entry name" value="Transmembrane di-heme cytochromes"/>
    <property type="match status" value="1"/>
</dbReference>
<evidence type="ECO:0000259" key="13">
    <source>
        <dbReference type="Pfam" id="PF01292"/>
    </source>
</evidence>
<keyword evidence="9 12" id="KW-1133">Transmembrane helix</keyword>
<evidence type="ECO:0000256" key="11">
    <source>
        <dbReference type="ARBA" id="ARBA00023136"/>
    </source>
</evidence>
<comment type="subcellular location">
    <subcellularLocation>
        <location evidence="1">Cell membrane</location>
        <topology evidence="1">Multi-pass membrane protein</topology>
    </subcellularLocation>
</comment>
<dbReference type="OrthoDB" id="257690at2"/>
<dbReference type="AlphaFoldDB" id="A0A172RY21"/>
<proteinExistence type="inferred from homology"/>
<feature type="domain" description="Cytochrome b561 bacterial/Ni-hydrogenase" evidence="13">
    <location>
        <begin position="11"/>
        <end position="204"/>
    </location>
</feature>
<dbReference type="PRINTS" id="PR00161">
    <property type="entry name" value="NIHGNASECYTB"/>
</dbReference>
<comment type="similarity">
    <text evidence="2">Belongs to the HupC/HyaC/HydC family.</text>
</comment>
<keyword evidence="6 12" id="KW-0812">Transmembrane</keyword>
<dbReference type="InterPro" id="IPR011577">
    <property type="entry name" value="Cyt_b561_bac/Ni-Hgenase"/>
</dbReference>
<feature type="transmembrane region" description="Helical" evidence="12">
    <location>
        <begin position="131"/>
        <end position="150"/>
    </location>
</feature>
<evidence type="ECO:0000256" key="7">
    <source>
        <dbReference type="ARBA" id="ARBA00022723"/>
    </source>
</evidence>
<dbReference type="RefSeq" id="WP_066662201.1">
    <property type="nucleotide sequence ID" value="NZ_CP011402.1"/>
</dbReference>
<dbReference type="GO" id="GO:0020037">
    <property type="term" value="F:heme binding"/>
    <property type="evidence" value="ECO:0007669"/>
    <property type="project" value="TreeGrafter"/>
</dbReference>
<dbReference type="Pfam" id="PF01292">
    <property type="entry name" value="Ni_hydr_CYTB"/>
    <property type="match status" value="1"/>
</dbReference>
<dbReference type="PANTHER" id="PTHR30485">
    <property type="entry name" value="NI/FE-HYDROGENASE 1 B-TYPE CYTOCHROME SUBUNIT"/>
    <property type="match status" value="1"/>
</dbReference>
<accession>A0A172RY21</accession>
<dbReference type="GO" id="GO:0005886">
    <property type="term" value="C:plasma membrane"/>
    <property type="evidence" value="ECO:0007669"/>
    <property type="project" value="UniProtKB-SubCell"/>
</dbReference>
<dbReference type="GO" id="GO:0009055">
    <property type="term" value="F:electron transfer activity"/>
    <property type="evidence" value="ECO:0007669"/>
    <property type="project" value="InterPro"/>
</dbReference>
<organism evidence="14 15">
    <name type="scientific">Denitrobacterium detoxificans</name>
    <dbReference type="NCBI Taxonomy" id="79604"/>
    <lineage>
        <taxon>Bacteria</taxon>
        <taxon>Bacillati</taxon>
        <taxon>Actinomycetota</taxon>
        <taxon>Coriobacteriia</taxon>
        <taxon>Eggerthellales</taxon>
        <taxon>Eggerthellaceae</taxon>
        <taxon>Denitrobacterium</taxon>
    </lineage>
</organism>
<name>A0A172RY21_9ACTN</name>
<dbReference type="EMBL" id="FOEC01000011">
    <property type="protein sequence ID" value="SEO92052.1"/>
    <property type="molecule type" value="Genomic_DNA"/>
</dbReference>
<evidence type="ECO:0000256" key="4">
    <source>
        <dbReference type="ARBA" id="ARBA00022475"/>
    </source>
</evidence>
<dbReference type="InterPro" id="IPR016174">
    <property type="entry name" value="Di-haem_cyt_TM"/>
</dbReference>
<evidence type="ECO:0000313" key="15">
    <source>
        <dbReference type="Proteomes" id="UP000182975"/>
    </source>
</evidence>
<dbReference type="Proteomes" id="UP000182975">
    <property type="component" value="Unassembled WGS sequence"/>
</dbReference>
<evidence type="ECO:0000256" key="10">
    <source>
        <dbReference type="ARBA" id="ARBA00023004"/>
    </source>
</evidence>
<evidence type="ECO:0000256" key="8">
    <source>
        <dbReference type="ARBA" id="ARBA00022982"/>
    </source>
</evidence>
<sequence length="228" mass="25682">MAELAHYKDAHPLPFVITHYVNLISMILLILSGFIIHFPYLPAIMGICRGVHIFCGIVLVVNCIVRVILAFVLDSAPVGGTRQKVKDIKSFLPQADNKGQLIPWIKFYLFIQKDHPFSGKFNPLQKMAYDLIPLLILFMGYTGFCLWSVTADMPIFAAGTAAMGGLMSVRIIHYFMMFVFIIFMIIHVYMAVIEGGKPLMKLMFARKEHGGLTYDINVHDISGEDHTV</sequence>
<keyword evidence="15" id="KW-1185">Reference proteome</keyword>
<keyword evidence="5" id="KW-0349">Heme</keyword>
<dbReference type="GO" id="GO:0022904">
    <property type="term" value="P:respiratory electron transport chain"/>
    <property type="evidence" value="ECO:0007669"/>
    <property type="project" value="InterPro"/>
</dbReference>
<protein>
    <submittedName>
        <fullName evidence="14">Ni/Fe-hydrogenase 1 B-type cytochrome subunit</fullName>
    </submittedName>
</protein>
<evidence type="ECO:0000256" key="1">
    <source>
        <dbReference type="ARBA" id="ARBA00004651"/>
    </source>
</evidence>
<evidence type="ECO:0000313" key="14">
    <source>
        <dbReference type="EMBL" id="SEO92052.1"/>
    </source>
</evidence>
<feature type="transmembrane region" description="Helical" evidence="12">
    <location>
        <begin position="171"/>
        <end position="193"/>
    </location>
</feature>
<dbReference type="KEGG" id="ddt:AAY81_05110"/>
<gene>
    <name evidence="14" type="ORF">SAMN02910314_01635</name>
</gene>
<dbReference type="STRING" id="79604.AAY81_05110"/>
<feature type="transmembrane region" description="Helical" evidence="12">
    <location>
        <begin position="20"/>
        <end position="41"/>
    </location>
</feature>
<keyword evidence="11 12" id="KW-0472">Membrane</keyword>
<dbReference type="GO" id="GO:0005506">
    <property type="term" value="F:iron ion binding"/>
    <property type="evidence" value="ECO:0007669"/>
    <property type="project" value="InterPro"/>
</dbReference>
<dbReference type="InterPro" id="IPR000516">
    <property type="entry name" value="Ni-dep_Hydgase_cyt-B"/>
</dbReference>
<keyword evidence="7" id="KW-0479">Metal-binding</keyword>
<reference evidence="15" key="1">
    <citation type="submission" date="2016-10" db="EMBL/GenBank/DDBJ databases">
        <authorList>
            <person name="Varghese N."/>
        </authorList>
    </citation>
    <scope>NUCLEOTIDE SEQUENCE [LARGE SCALE GENOMIC DNA]</scope>
    <source>
        <strain evidence="15">DSM 21843</strain>
    </source>
</reference>
<keyword evidence="3" id="KW-0813">Transport</keyword>
<evidence type="ECO:0000256" key="12">
    <source>
        <dbReference type="SAM" id="Phobius"/>
    </source>
</evidence>
<keyword evidence="10" id="KW-0408">Iron</keyword>
<evidence type="ECO:0000256" key="5">
    <source>
        <dbReference type="ARBA" id="ARBA00022617"/>
    </source>
</evidence>
<evidence type="ECO:0000256" key="9">
    <source>
        <dbReference type="ARBA" id="ARBA00022989"/>
    </source>
</evidence>
<keyword evidence="4" id="KW-1003">Cell membrane</keyword>
<dbReference type="PANTHER" id="PTHR30485:SF0">
    <property type="entry name" value="NI_FE-HYDROGENASE 1 B-TYPE CYTOCHROME SUBUNIT-RELATED"/>
    <property type="match status" value="1"/>
</dbReference>
<evidence type="ECO:0000256" key="3">
    <source>
        <dbReference type="ARBA" id="ARBA00022448"/>
    </source>
</evidence>
<dbReference type="Gene3D" id="1.20.950.20">
    <property type="entry name" value="Transmembrane di-heme cytochromes, Chain C"/>
    <property type="match status" value="1"/>
</dbReference>
<dbReference type="InterPro" id="IPR051542">
    <property type="entry name" value="Hydrogenase_cytochrome"/>
</dbReference>
<evidence type="ECO:0000256" key="2">
    <source>
        <dbReference type="ARBA" id="ARBA00008622"/>
    </source>
</evidence>